<evidence type="ECO:0000313" key="1">
    <source>
        <dbReference type="EMBL" id="KAF9153679.1"/>
    </source>
</evidence>
<name>A0A9P5S2N4_9FUNG</name>
<dbReference type="AlphaFoldDB" id="A0A9P5S2N4"/>
<gene>
    <name evidence="1" type="ORF">BG015_002889</name>
</gene>
<dbReference type="InterPro" id="IPR032675">
    <property type="entry name" value="LRR_dom_sf"/>
</dbReference>
<proteinExistence type="predicted"/>
<sequence length="564" mass="63609">MEKDHAFGDAVIRAELVKYLTPRNITNLCLTSKQSFDWFVPHLWHTRAFYTNLKHIPGLKRYQQHVKVIKDLAINLAVESRDFWAFPNLQSVEFVQHSTGQFRGNNSFGCYNPPVPAYSQHAFGSFGSTLGGVNAARVDLRLVLLLRSVPLLQDLTITLALDNSDVFQHFLASLQSLTRLRTLKMTCNEYVNPTHIQRVIHASRHCEELDLSFSGVDSFKGIEEKEEYEQAKIDMEGMEDLAVKTLKLATTLEDQESAIMVPLLKKCPLLQELHMFTIKAPETVDLLKEAFINGACPQLSVFHPGRDVALKDDPLPVLLSVMGPDRGVNAVGLKKIKITSAQFKSESALAMTEHLSTSLAEVDFQDHIMNFEVFNELVTGLPSLQSIRARINEISVQTVDINKFDQMCSRDWVCLGLKKLQLGSQLTQGIPTVKGDSWKQSLPKRCMDYMFSQFAKLEQLEEWDFVAGPVDLFILAAGGYLRQLSDLKSLKKLGLGPRTVYRMGAKEAEWVAENWTSLESVDLACNSIPIHIMDISRVKADKLALDTFIHTLRSKRPKISFNKQ</sequence>
<protein>
    <submittedName>
        <fullName evidence="1">Uncharacterized protein</fullName>
    </submittedName>
</protein>
<comment type="caution">
    <text evidence="1">The sequence shown here is derived from an EMBL/GenBank/DDBJ whole genome shotgun (WGS) entry which is preliminary data.</text>
</comment>
<dbReference type="SUPFAM" id="SSF52047">
    <property type="entry name" value="RNI-like"/>
    <property type="match status" value="1"/>
</dbReference>
<reference evidence="1" key="1">
    <citation type="journal article" date="2020" name="Fungal Divers.">
        <title>Resolving the Mortierellaceae phylogeny through synthesis of multi-gene phylogenetics and phylogenomics.</title>
        <authorList>
            <person name="Vandepol N."/>
            <person name="Liber J."/>
            <person name="Desiro A."/>
            <person name="Na H."/>
            <person name="Kennedy M."/>
            <person name="Barry K."/>
            <person name="Grigoriev I.V."/>
            <person name="Miller A.N."/>
            <person name="O'Donnell K."/>
            <person name="Stajich J.E."/>
            <person name="Bonito G."/>
        </authorList>
    </citation>
    <scope>NUCLEOTIDE SEQUENCE</scope>
    <source>
        <strain evidence="1">NRRL 6426</strain>
    </source>
</reference>
<dbReference type="Proteomes" id="UP000748756">
    <property type="component" value="Unassembled WGS sequence"/>
</dbReference>
<dbReference type="OrthoDB" id="2370841at2759"/>
<organism evidence="1 2">
    <name type="scientific">Linnemannia schmuckeri</name>
    <dbReference type="NCBI Taxonomy" id="64567"/>
    <lineage>
        <taxon>Eukaryota</taxon>
        <taxon>Fungi</taxon>
        <taxon>Fungi incertae sedis</taxon>
        <taxon>Mucoromycota</taxon>
        <taxon>Mortierellomycotina</taxon>
        <taxon>Mortierellomycetes</taxon>
        <taxon>Mortierellales</taxon>
        <taxon>Mortierellaceae</taxon>
        <taxon>Linnemannia</taxon>
    </lineage>
</organism>
<dbReference type="Gene3D" id="3.80.10.10">
    <property type="entry name" value="Ribonuclease Inhibitor"/>
    <property type="match status" value="1"/>
</dbReference>
<evidence type="ECO:0000313" key="2">
    <source>
        <dbReference type="Proteomes" id="UP000748756"/>
    </source>
</evidence>
<dbReference type="EMBL" id="JAAAUQ010000160">
    <property type="protein sequence ID" value="KAF9153679.1"/>
    <property type="molecule type" value="Genomic_DNA"/>
</dbReference>
<keyword evidence="2" id="KW-1185">Reference proteome</keyword>
<accession>A0A9P5S2N4</accession>